<dbReference type="AlphaFoldDB" id="A0A6A1Q0Y3"/>
<dbReference type="EMBL" id="SGJD01001129">
    <property type="protein sequence ID" value="KAB0401888.1"/>
    <property type="molecule type" value="Genomic_DNA"/>
</dbReference>
<feature type="non-terminal residue" evidence="3">
    <location>
        <position position="1"/>
    </location>
</feature>
<dbReference type="Proteomes" id="UP000437017">
    <property type="component" value="Unassembled WGS sequence"/>
</dbReference>
<dbReference type="OrthoDB" id="10617553at2759"/>
<feature type="region of interest" description="Disordered" evidence="1">
    <location>
        <begin position="318"/>
        <end position="351"/>
    </location>
</feature>
<sequence length="724" mass="77967">VLHLLGNTQRGTVLLEGRENGQLRYAAGEYGVVAAVALVGAGVALLLVGVVMVVTVSVNNCVHVVMVTVAQMKLVVVVKVGMVTMVTTQAVVMVKLAAVMVVMESMSVSVVMVIQTLAVVETADLQENFQCNTPSQWTGAHRVPCILTLNPHPGYKRSPWLKRQIAEHELEAGGSQRGQRAALWLLNLITENLENGEKKEKSSITELSPFVSIWEPTWVIQLIKFGIVSSFCLKAKQTQWPSDVPAVLSAQDSPVVRRLPFIPVQNKLLLAVVPPILHLDYISTTLFLGRVLAGHCTLPRPHTESKLGHSYVQLYLGKDPDSHSKAEQNPGISQDPAGRGLSLGPGSDPPPAPAFATCQLLRFLRIPHPGSRQPGLVPSRAGRSASGLPVTHGPRLTMRGAVGDARPRVGRVGVVRVALRVEPSRSFSKTTRPRGQSPVSGKAAPQELKPQDRAREAPDPQAGREAVNAGAERKLAAGPRSEPRLAGRWSFRALRKAAAGILWGQGNEGRWAGPSTFSSLLYHPTTHALAPGCLAPLTCRSLQVLGGGLEERAPRRPPACAPTVPEGLGSPTALMNHRRALGHQRLPRQGWPGEENWLEQTRSEDTADVQIGLVYALENSRTPNDPSSGFALPCRTSCTVGSLQQRLQDAAFGVTPVPTWRKQVAFGGHVGKSQGGRSQPYVNERPVQSPHGTLPDTSCAQMSSQILFSGKTKHNKKMSTNVFR</sequence>
<name>A0A6A1Q0Y3_BALPH</name>
<keyword evidence="2" id="KW-0472">Membrane</keyword>
<protein>
    <submittedName>
        <fullName evidence="3">Uncharacterized protein</fullName>
    </submittedName>
</protein>
<keyword evidence="2" id="KW-1133">Transmembrane helix</keyword>
<feature type="region of interest" description="Disordered" evidence="1">
    <location>
        <begin position="425"/>
        <end position="482"/>
    </location>
</feature>
<evidence type="ECO:0000313" key="3">
    <source>
        <dbReference type="EMBL" id="KAB0401888.1"/>
    </source>
</evidence>
<feature type="compositionally biased region" description="Basic and acidic residues" evidence="1">
    <location>
        <begin position="449"/>
        <end position="458"/>
    </location>
</feature>
<keyword evidence="4" id="KW-1185">Reference proteome</keyword>
<accession>A0A6A1Q0Y3</accession>
<feature type="region of interest" description="Disordered" evidence="1">
    <location>
        <begin position="369"/>
        <end position="400"/>
    </location>
</feature>
<reference evidence="3 4" key="1">
    <citation type="journal article" date="2019" name="PLoS ONE">
        <title>Genomic analyses reveal an absence of contemporary introgressive admixture between fin whales and blue whales, despite known hybrids.</title>
        <authorList>
            <person name="Westbury M.V."/>
            <person name="Petersen B."/>
            <person name="Lorenzen E.D."/>
        </authorList>
    </citation>
    <scope>NUCLEOTIDE SEQUENCE [LARGE SCALE GENOMIC DNA]</scope>
    <source>
        <strain evidence="3">FinWhale-01</strain>
    </source>
</reference>
<gene>
    <name evidence="3" type="ORF">E2I00_011813</name>
</gene>
<feature type="compositionally biased region" description="Basic and acidic residues" evidence="1">
    <location>
        <begin position="471"/>
        <end position="482"/>
    </location>
</feature>
<organism evidence="3 4">
    <name type="scientific">Balaenoptera physalus</name>
    <name type="common">Fin whale</name>
    <name type="synonym">Balaena physalus</name>
    <dbReference type="NCBI Taxonomy" id="9770"/>
    <lineage>
        <taxon>Eukaryota</taxon>
        <taxon>Metazoa</taxon>
        <taxon>Chordata</taxon>
        <taxon>Craniata</taxon>
        <taxon>Vertebrata</taxon>
        <taxon>Euteleostomi</taxon>
        <taxon>Mammalia</taxon>
        <taxon>Eutheria</taxon>
        <taxon>Laurasiatheria</taxon>
        <taxon>Artiodactyla</taxon>
        <taxon>Whippomorpha</taxon>
        <taxon>Cetacea</taxon>
        <taxon>Mysticeti</taxon>
        <taxon>Balaenopteridae</taxon>
        <taxon>Balaenoptera</taxon>
    </lineage>
</organism>
<keyword evidence="2" id="KW-0812">Transmembrane</keyword>
<evidence type="ECO:0000313" key="4">
    <source>
        <dbReference type="Proteomes" id="UP000437017"/>
    </source>
</evidence>
<evidence type="ECO:0000256" key="2">
    <source>
        <dbReference type="SAM" id="Phobius"/>
    </source>
</evidence>
<evidence type="ECO:0000256" key="1">
    <source>
        <dbReference type="SAM" id="MobiDB-lite"/>
    </source>
</evidence>
<comment type="caution">
    <text evidence="3">The sequence shown here is derived from an EMBL/GenBank/DDBJ whole genome shotgun (WGS) entry which is preliminary data.</text>
</comment>
<feature type="compositionally biased region" description="Polar residues" evidence="1">
    <location>
        <begin position="425"/>
        <end position="439"/>
    </location>
</feature>
<feature type="region of interest" description="Disordered" evidence="1">
    <location>
        <begin position="668"/>
        <end position="696"/>
    </location>
</feature>
<feature type="transmembrane region" description="Helical" evidence="2">
    <location>
        <begin position="32"/>
        <end position="56"/>
    </location>
</feature>
<proteinExistence type="predicted"/>